<dbReference type="KEGG" id="thao:NI17_020365"/>
<proteinExistence type="predicted"/>
<protein>
    <submittedName>
        <fullName evidence="4">Acyltransferase family protein</fullName>
    </submittedName>
</protein>
<dbReference type="Pfam" id="PF01757">
    <property type="entry name" value="Acyl_transf_3"/>
    <property type="match status" value="1"/>
</dbReference>
<dbReference type="GO" id="GO:0016747">
    <property type="term" value="F:acyltransferase activity, transferring groups other than amino-acyl groups"/>
    <property type="evidence" value="ECO:0007669"/>
    <property type="project" value="InterPro"/>
</dbReference>
<dbReference type="AlphaFoldDB" id="A0AA97LVT2"/>
<evidence type="ECO:0000259" key="3">
    <source>
        <dbReference type="Pfam" id="PF01757"/>
    </source>
</evidence>
<sequence length="424" mass="46621">MDKNSPSQQIRPPARPTPSRHSTPDPVRRATATDRPTAPPPNVSAASPAEAAAPPRPRLHYLDHLRAALTVLVVLHHASLAYSNIPAWYYIDPVDDPSSTLLDVFLVLNQAFFMGFFFLVSGFFTPGSHDRKGARGFLRGRLIRLGVPLLLYLLLVRPVVYLGIYLTDPDGTPYWLFYVKTWEPGPMWFVEVLLVFALAYALIRRFRLTRRTAPATAVRRAGPTPAPGPLAVAGFVTVLALTTYLWRTVVPMGTTWPIIGLPTPAFMPQYVLMFAAGVLAFRRGWLNAVPRWAGWGGAGAALLMAPVYVLLLGALRDTALPPGSWQSLVLAVAENVLATGAVLALLALFQRWLNRRSAVWTFLSEQAYAVYFLHPLVLIGLNHAFSLWEAPAVAKFAAVGTLALPLCWGAAYLLRSLPRADRVF</sequence>
<feature type="transmembrane region" description="Helical" evidence="2">
    <location>
        <begin position="258"/>
        <end position="281"/>
    </location>
</feature>
<feature type="transmembrane region" description="Helical" evidence="2">
    <location>
        <begin position="186"/>
        <end position="203"/>
    </location>
</feature>
<organism evidence="4 5">
    <name type="scientific">Thermobifida halotolerans</name>
    <dbReference type="NCBI Taxonomy" id="483545"/>
    <lineage>
        <taxon>Bacteria</taxon>
        <taxon>Bacillati</taxon>
        <taxon>Actinomycetota</taxon>
        <taxon>Actinomycetes</taxon>
        <taxon>Streptosporangiales</taxon>
        <taxon>Nocardiopsidaceae</taxon>
        <taxon>Thermobifida</taxon>
    </lineage>
</organism>
<feature type="transmembrane region" description="Helical" evidence="2">
    <location>
        <begin position="105"/>
        <end position="124"/>
    </location>
</feature>
<feature type="compositionally biased region" description="Basic and acidic residues" evidence="1">
    <location>
        <begin position="22"/>
        <end position="32"/>
    </location>
</feature>
<feature type="domain" description="Acyltransferase 3" evidence="3">
    <location>
        <begin position="60"/>
        <end position="410"/>
    </location>
</feature>
<keyword evidence="2" id="KW-1133">Transmembrane helix</keyword>
<dbReference type="PANTHER" id="PTHR36927:SF4">
    <property type="entry name" value="BLR5718 PROTEIN"/>
    <property type="match status" value="1"/>
</dbReference>
<keyword evidence="5" id="KW-1185">Reference proteome</keyword>
<evidence type="ECO:0000313" key="4">
    <source>
        <dbReference type="EMBL" id="UOE19083.1"/>
    </source>
</evidence>
<keyword evidence="2" id="KW-0472">Membrane</keyword>
<evidence type="ECO:0000313" key="5">
    <source>
        <dbReference type="Proteomes" id="UP000265719"/>
    </source>
</evidence>
<dbReference type="InterPro" id="IPR002656">
    <property type="entry name" value="Acyl_transf_3_dom"/>
</dbReference>
<feature type="transmembrane region" description="Helical" evidence="2">
    <location>
        <begin position="368"/>
        <end position="388"/>
    </location>
</feature>
<dbReference type="EMBL" id="CP063196">
    <property type="protein sequence ID" value="UOE19083.1"/>
    <property type="molecule type" value="Genomic_DNA"/>
</dbReference>
<feature type="transmembrane region" description="Helical" evidence="2">
    <location>
        <begin position="145"/>
        <end position="166"/>
    </location>
</feature>
<dbReference type="PANTHER" id="PTHR36927">
    <property type="entry name" value="BLR4337 PROTEIN"/>
    <property type="match status" value="1"/>
</dbReference>
<keyword evidence="4" id="KW-0808">Transferase</keyword>
<feature type="transmembrane region" description="Helical" evidence="2">
    <location>
        <begin position="65"/>
        <end position="85"/>
    </location>
</feature>
<feature type="compositionally biased region" description="Polar residues" evidence="1">
    <location>
        <begin position="1"/>
        <end position="10"/>
    </location>
</feature>
<dbReference type="RefSeq" id="WP_084012716.1">
    <property type="nucleotide sequence ID" value="NZ_CP063196.1"/>
</dbReference>
<gene>
    <name evidence="4" type="ORF">NI17_020365</name>
</gene>
<dbReference type="InterPro" id="IPR050623">
    <property type="entry name" value="Glucan_succinyl_AcylTrfase"/>
</dbReference>
<feature type="transmembrane region" description="Helical" evidence="2">
    <location>
        <begin position="327"/>
        <end position="348"/>
    </location>
</feature>
<reference evidence="4" key="1">
    <citation type="submission" date="2020-10" db="EMBL/GenBank/DDBJ databases">
        <title>De novo genome project of the cellulose decomposer Thermobifida halotolerans type strain.</title>
        <authorList>
            <person name="Nagy I."/>
            <person name="Horvath B."/>
            <person name="Kukolya J."/>
            <person name="Nagy I."/>
            <person name="Orsini M."/>
        </authorList>
    </citation>
    <scope>NUCLEOTIDE SEQUENCE</scope>
    <source>
        <strain evidence="4">DSM 44931</strain>
    </source>
</reference>
<evidence type="ECO:0000256" key="1">
    <source>
        <dbReference type="SAM" id="MobiDB-lite"/>
    </source>
</evidence>
<feature type="transmembrane region" description="Helical" evidence="2">
    <location>
        <begin position="293"/>
        <end position="315"/>
    </location>
</feature>
<feature type="transmembrane region" description="Helical" evidence="2">
    <location>
        <begin position="224"/>
        <end position="246"/>
    </location>
</feature>
<feature type="region of interest" description="Disordered" evidence="1">
    <location>
        <begin position="1"/>
        <end position="50"/>
    </location>
</feature>
<keyword evidence="2" id="KW-0812">Transmembrane</keyword>
<accession>A0AA97LVT2</accession>
<feature type="transmembrane region" description="Helical" evidence="2">
    <location>
        <begin position="394"/>
        <end position="414"/>
    </location>
</feature>
<name>A0AA97LVT2_9ACTN</name>
<keyword evidence="4" id="KW-0012">Acyltransferase</keyword>
<dbReference type="Proteomes" id="UP000265719">
    <property type="component" value="Chromosome"/>
</dbReference>
<evidence type="ECO:0000256" key="2">
    <source>
        <dbReference type="SAM" id="Phobius"/>
    </source>
</evidence>